<dbReference type="InterPro" id="IPR035965">
    <property type="entry name" value="PAS-like_dom_sf"/>
</dbReference>
<evidence type="ECO:0000256" key="14">
    <source>
        <dbReference type="SAM" id="Phobius"/>
    </source>
</evidence>
<dbReference type="Pfam" id="PF13581">
    <property type="entry name" value="HATPase_c_2"/>
    <property type="match status" value="1"/>
</dbReference>
<evidence type="ECO:0000256" key="11">
    <source>
        <dbReference type="ARBA" id="ARBA00023012"/>
    </source>
</evidence>
<comment type="subcellular location">
    <subcellularLocation>
        <location evidence="1">Cell membrane</location>
        <topology evidence="1">Multi-pass membrane protein</topology>
    </subcellularLocation>
</comment>
<evidence type="ECO:0000256" key="10">
    <source>
        <dbReference type="ARBA" id="ARBA00022989"/>
    </source>
</evidence>
<feature type="region of interest" description="Disordered" evidence="13">
    <location>
        <begin position="1"/>
        <end position="54"/>
    </location>
</feature>
<keyword evidence="10 14" id="KW-1133">Transmembrane helix</keyword>
<organism evidence="18 19">
    <name type="scientific">Streptomyces coeruleoprunus</name>
    <dbReference type="NCBI Taxonomy" id="285563"/>
    <lineage>
        <taxon>Bacteria</taxon>
        <taxon>Bacillati</taxon>
        <taxon>Actinomycetota</taxon>
        <taxon>Actinomycetes</taxon>
        <taxon>Kitasatosporales</taxon>
        <taxon>Streptomycetaceae</taxon>
        <taxon>Streptomyces</taxon>
    </lineage>
</organism>
<dbReference type="SUPFAM" id="SSF81606">
    <property type="entry name" value="PP2C-like"/>
    <property type="match status" value="1"/>
</dbReference>
<dbReference type="InterPro" id="IPR036890">
    <property type="entry name" value="HATPase_C_sf"/>
</dbReference>
<keyword evidence="2" id="KW-1003">Cell membrane</keyword>
<keyword evidence="7" id="KW-0418">Kinase</keyword>
<feature type="compositionally biased region" description="Basic residues" evidence="13">
    <location>
        <begin position="1"/>
        <end position="12"/>
    </location>
</feature>
<keyword evidence="19" id="KW-1185">Reference proteome</keyword>
<dbReference type="InterPro" id="IPR033463">
    <property type="entry name" value="sCache_3"/>
</dbReference>
<keyword evidence="11" id="KW-0902">Two-component regulatory system</keyword>
<dbReference type="SUPFAM" id="SSF103190">
    <property type="entry name" value="Sensory domain-like"/>
    <property type="match status" value="1"/>
</dbReference>
<dbReference type="Proteomes" id="UP001595829">
    <property type="component" value="Unassembled WGS sequence"/>
</dbReference>
<dbReference type="PANTHER" id="PTHR43156:SF2">
    <property type="entry name" value="STAGE II SPORULATION PROTEIN E"/>
    <property type="match status" value="1"/>
</dbReference>
<protein>
    <submittedName>
        <fullName evidence="18">SpoIIE family protein phosphatase</fullName>
    </submittedName>
</protein>
<dbReference type="Pfam" id="PF07228">
    <property type="entry name" value="SpoIIE"/>
    <property type="match status" value="1"/>
</dbReference>
<feature type="domain" description="GAF" evidence="15">
    <location>
        <begin position="403"/>
        <end position="569"/>
    </location>
</feature>
<keyword evidence="5 14" id="KW-0812">Transmembrane</keyword>
<evidence type="ECO:0000313" key="19">
    <source>
        <dbReference type="Proteomes" id="UP001595829"/>
    </source>
</evidence>
<evidence type="ECO:0000259" key="17">
    <source>
        <dbReference type="SMART" id="SM00331"/>
    </source>
</evidence>
<evidence type="ECO:0000259" key="16">
    <source>
        <dbReference type="SMART" id="SM00091"/>
    </source>
</evidence>
<dbReference type="SMART" id="SM00091">
    <property type="entry name" value="PAS"/>
    <property type="match status" value="1"/>
</dbReference>
<keyword evidence="3" id="KW-0597">Phosphoprotein</keyword>
<dbReference type="Gene3D" id="3.30.565.10">
    <property type="entry name" value="Histidine kinase-like ATPase, C-terminal domain"/>
    <property type="match status" value="1"/>
</dbReference>
<dbReference type="PANTHER" id="PTHR43156">
    <property type="entry name" value="STAGE II SPORULATION PROTEIN E-RELATED"/>
    <property type="match status" value="1"/>
</dbReference>
<feature type="compositionally biased region" description="Basic and acidic residues" evidence="13">
    <location>
        <begin position="21"/>
        <end position="40"/>
    </location>
</feature>
<evidence type="ECO:0000256" key="8">
    <source>
        <dbReference type="ARBA" id="ARBA00022801"/>
    </source>
</evidence>
<feature type="domain" description="PPM-type phosphatase" evidence="17">
    <location>
        <begin position="587"/>
        <end position="807"/>
    </location>
</feature>
<evidence type="ECO:0000256" key="6">
    <source>
        <dbReference type="ARBA" id="ARBA00022741"/>
    </source>
</evidence>
<proteinExistence type="predicted"/>
<dbReference type="InterPro" id="IPR013656">
    <property type="entry name" value="PAS_4"/>
</dbReference>
<gene>
    <name evidence="18" type="ORF">ACFPM3_03230</name>
</gene>
<dbReference type="CDD" id="cd00130">
    <property type="entry name" value="PAS"/>
    <property type="match status" value="1"/>
</dbReference>
<dbReference type="SUPFAM" id="SSF55781">
    <property type="entry name" value="GAF domain-like"/>
    <property type="match status" value="1"/>
</dbReference>
<dbReference type="Pfam" id="PF08448">
    <property type="entry name" value="PAS_4"/>
    <property type="match status" value="1"/>
</dbReference>
<evidence type="ECO:0000313" key="18">
    <source>
        <dbReference type="EMBL" id="MFC5021163.1"/>
    </source>
</evidence>
<dbReference type="InterPro" id="IPR052016">
    <property type="entry name" value="Bact_Sigma-Reg"/>
</dbReference>
<dbReference type="InterPro" id="IPR029151">
    <property type="entry name" value="Sensor-like_sf"/>
</dbReference>
<dbReference type="InterPro" id="IPR003018">
    <property type="entry name" value="GAF"/>
</dbReference>
<dbReference type="SMART" id="SM00065">
    <property type="entry name" value="GAF"/>
    <property type="match status" value="1"/>
</dbReference>
<keyword evidence="9" id="KW-0067">ATP-binding</keyword>
<evidence type="ECO:0000256" key="12">
    <source>
        <dbReference type="ARBA" id="ARBA00023136"/>
    </source>
</evidence>
<comment type="caution">
    <text evidence="18">The sequence shown here is derived from an EMBL/GenBank/DDBJ whole genome shotgun (WGS) entry which is preliminary data.</text>
</comment>
<dbReference type="InterPro" id="IPR029016">
    <property type="entry name" value="GAF-like_dom_sf"/>
</dbReference>
<evidence type="ECO:0000256" key="4">
    <source>
        <dbReference type="ARBA" id="ARBA00022679"/>
    </source>
</evidence>
<dbReference type="CDD" id="cd16936">
    <property type="entry name" value="HATPase_RsbW-like"/>
    <property type="match status" value="1"/>
</dbReference>
<dbReference type="SMART" id="SM00331">
    <property type="entry name" value="PP2C_SIG"/>
    <property type="match status" value="1"/>
</dbReference>
<dbReference type="Pfam" id="PF17203">
    <property type="entry name" value="sCache_3_2"/>
    <property type="match status" value="1"/>
</dbReference>
<dbReference type="Gene3D" id="3.30.450.40">
    <property type="match status" value="1"/>
</dbReference>
<reference evidence="19" key="1">
    <citation type="journal article" date="2019" name="Int. J. Syst. Evol. Microbiol.">
        <title>The Global Catalogue of Microorganisms (GCM) 10K type strain sequencing project: providing services to taxonomists for standard genome sequencing and annotation.</title>
        <authorList>
            <consortium name="The Broad Institute Genomics Platform"/>
            <consortium name="The Broad Institute Genome Sequencing Center for Infectious Disease"/>
            <person name="Wu L."/>
            <person name="Ma J."/>
        </authorList>
    </citation>
    <scope>NUCLEOTIDE SEQUENCE [LARGE SCALE GENOMIC DNA]</scope>
    <source>
        <strain evidence="19">CGMCC 4.1648</strain>
    </source>
</reference>
<dbReference type="InterPro" id="IPR036457">
    <property type="entry name" value="PPM-type-like_dom_sf"/>
</dbReference>
<name>A0ABV9XB80_9ACTN</name>
<accession>A0ABV9XB80</accession>
<keyword evidence="12 14" id="KW-0472">Membrane</keyword>
<evidence type="ECO:0000259" key="15">
    <source>
        <dbReference type="SMART" id="SM00065"/>
    </source>
</evidence>
<dbReference type="RefSeq" id="WP_345693149.1">
    <property type="nucleotide sequence ID" value="NZ_BAABIT010000001.1"/>
</dbReference>
<evidence type="ECO:0000256" key="3">
    <source>
        <dbReference type="ARBA" id="ARBA00022553"/>
    </source>
</evidence>
<dbReference type="InterPro" id="IPR000014">
    <property type="entry name" value="PAS"/>
</dbReference>
<dbReference type="InterPro" id="IPR001932">
    <property type="entry name" value="PPM-type_phosphatase-like_dom"/>
</dbReference>
<evidence type="ECO:0000256" key="9">
    <source>
        <dbReference type="ARBA" id="ARBA00022840"/>
    </source>
</evidence>
<keyword evidence="4" id="KW-0808">Transferase</keyword>
<dbReference type="SUPFAM" id="SSF55785">
    <property type="entry name" value="PYP-like sensor domain (PAS domain)"/>
    <property type="match status" value="1"/>
</dbReference>
<evidence type="ECO:0000256" key="7">
    <source>
        <dbReference type="ARBA" id="ARBA00022777"/>
    </source>
</evidence>
<feature type="domain" description="PAS" evidence="16">
    <location>
        <begin position="273"/>
        <end position="338"/>
    </location>
</feature>
<dbReference type="SUPFAM" id="SSF55874">
    <property type="entry name" value="ATPase domain of HSP90 chaperone/DNA topoisomerase II/histidine kinase"/>
    <property type="match status" value="1"/>
</dbReference>
<dbReference type="EMBL" id="JBHSJD010000002">
    <property type="protein sequence ID" value="MFC5021163.1"/>
    <property type="molecule type" value="Genomic_DNA"/>
</dbReference>
<keyword evidence="8" id="KW-0378">Hydrolase</keyword>
<evidence type="ECO:0000256" key="2">
    <source>
        <dbReference type="ARBA" id="ARBA00022475"/>
    </source>
</evidence>
<sequence length="956" mass="101908">MKGRPGRFRRGSGRSSAGPSRPRDRDGSPPRARGRAEARARRGSWSRIRSGARDGARQRARRGLLGVRSAAGQVLFLQILVAVLLISAAVVALAVQARYDSERDALNRSLTAAEAFADAPGTRSALVSATPTLAFQGPVEEAREGSGVDFIVVMEPDGTRIADSDPALIGLRAEGVERAAAGDTFAEIFEGDPNDAARAIVPVKDDEGTVLGLVGAGVTIESVGATVDRQLPVLLGAGGAALILATGSSALVSRRLRRQTHGLGPAEMTRMYEHHDAVLHAVREGVLIIGEDGRLTLANDEARRLLELPADAEGRHVTELGLDEDTAGLLASGRAVTDEVHLAGDRLLAVNTRPTDPYGGPSGTVATLRDTTELRALSGVAEVARERLKLLYDAGVRIGTTLDVTRTAEELSEVAVPRFADFVTVELLDPVLRGDEPSGAHTEMRRAAVSGVRADHPLQPAGDLIRFDVATTPMAAALEGGRAVLEADLTVAHGWRAQDPEGADVALAYGVHSLITAPLQARGTIVGMANFWRVADSARFEEEDLAFAEELAARAAVAIDNARRFTREHAMAVTLQRSLLPRVLPEQDALEVAHRYLPAQAGVGGDWFDVIPLPGARVALVVGDVVGHGLHAAATMGRLRTAVHNFSALDLPPDELLGHLDELISRIDEEEAGESGAAIAGATCLYAIYDPASGRCCMATAGHFAPAVVLPDGTVDFPEVPVLPPLGVGGQPFETAEVQLPEGSRLVLYTDGLIESRERDVDSGLRLLRSTLAEGGDRSPEETCRAVFDAMLPPHRSDDIALLVARTRLLPSDRVADWDVPRDPAAVAPIRAACGRQLERWGLEEIGFTTELMLSELITNAIRYGSEPIHVRMLRDRSLICEVSDGSSTSPHLRRAATTDEGGRGLFLVSQFAGRWGTRYTPSGKVMWTEQSLRGGAPTPVMPLFDDFENLDEDAW</sequence>
<dbReference type="InterPro" id="IPR003594">
    <property type="entry name" value="HATPase_dom"/>
</dbReference>
<evidence type="ECO:0000256" key="1">
    <source>
        <dbReference type="ARBA" id="ARBA00004651"/>
    </source>
</evidence>
<evidence type="ECO:0000256" key="5">
    <source>
        <dbReference type="ARBA" id="ARBA00022692"/>
    </source>
</evidence>
<dbReference type="Gene3D" id="3.60.40.10">
    <property type="entry name" value="PPM-type phosphatase domain"/>
    <property type="match status" value="1"/>
</dbReference>
<keyword evidence="6" id="KW-0547">Nucleotide-binding</keyword>
<dbReference type="Pfam" id="PF01590">
    <property type="entry name" value="GAF"/>
    <property type="match status" value="1"/>
</dbReference>
<evidence type="ECO:0000256" key="13">
    <source>
        <dbReference type="SAM" id="MobiDB-lite"/>
    </source>
</evidence>
<dbReference type="Gene3D" id="3.30.450.20">
    <property type="entry name" value="PAS domain"/>
    <property type="match status" value="2"/>
</dbReference>
<feature type="transmembrane region" description="Helical" evidence="14">
    <location>
        <begin position="74"/>
        <end position="95"/>
    </location>
</feature>